<dbReference type="OrthoDB" id="5625016at2"/>
<dbReference type="Proteomes" id="UP000190460">
    <property type="component" value="Unassembled WGS sequence"/>
</dbReference>
<dbReference type="STRING" id="92487.SAMN02745130_00122"/>
<name>A0A1T4VS51_9GAMM</name>
<dbReference type="RefSeq" id="WP_078920640.1">
    <property type="nucleotide sequence ID" value="NZ_FUYB01000001.1"/>
</dbReference>
<keyword evidence="2" id="KW-0812">Transmembrane</keyword>
<proteinExistence type="predicted"/>
<keyword evidence="1" id="KW-0175">Coiled coil</keyword>
<feature type="coiled-coil region" evidence="1">
    <location>
        <begin position="76"/>
        <end position="103"/>
    </location>
</feature>
<accession>A0A1T4VS51</accession>
<reference evidence="3 4" key="1">
    <citation type="submission" date="2017-02" db="EMBL/GenBank/DDBJ databases">
        <authorList>
            <person name="Peterson S.W."/>
        </authorList>
    </citation>
    <scope>NUCLEOTIDE SEQUENCE [LARGE SCALE GENOMIC DNA]</scope>
    <source>
        <strain evidence="3 4">ATCC 49788</strain>
    </source>
</reference>
<keyword evidence="2" id="KW-0472">Membrane</keyword>
<evidence type="ECO:0000256" key="2">
    <source>
        <dbReference type="SAM" id="Phobius"/>
    </source>
</evidence>
<organism evidence="3 4">
    <name type="scientific">Thiothrix eikelboomii</name>
    <dbReference type="NCBI Taxonomy" id="92487"/>
    <lineage>
        <taxon>Bacteria</taxon>
        <taxon>Pseudomonadati</taxon>
        <taxon>Pseudomonadota</taxon>
        <taxon>Gammaproteobacteria</taxon>
        <taxon>Thiotrichales</taxon>
        <taxon>Thiotrichaceae</taxon>
        <taxon>Thiothrix</taxon>
    </lineage>
</organism>
<evidence type="ECO:0000313" key="3">
    <source>
        <dbReference type="EMBL" id="SKA67786.1"/>
    </source>
</evidence>
<gene>
    <name evidence="3" type="ORF">SAMN02745130_00122</name>
</gene>
<sequence>MAKLILKQPKPPKGSWLSHYGSQLAYAGFIGLLLIISFGMVFAFKPHSTVMQALPSIDSAVEPQLKSQYLSDWEQLNEMQATYEQLAKEVSSEEHALALLNQAEIAWQHLLIMSESVAQLGLNASDKKQLEAEQAYLQDQWQARIHFSELRLERFKSQEQTADLPEKSAKVVSLNADNAASQPVVAGQPSNKYIAQPPADLKLPAGFCTLDSAGVCKPETSN</sequence>
<keyword evidence="2" id="KW-1133">Transmembrane helix</keyword>
<feature type="transmembrane region" description="Helical" evidence="2">
    <location>
        <begin position="24"/>
        <end position="44"/>
    </location>
</feature>
<protein>
    <submittedName>
        <fullName evidence="3">Uncharacterized protein</fullName>
    </submittedName>
</protein>
<dbReference type="EMBL" id="FUYB01000001">
    <property type="protein sequence ID" value="SKA67786.1"/>
    <property type="molecule type" value="Genomic_DNA"/>
</dbReference>
<keyword evidence="4" id="KW-1185">Reference proteome</keyword>
<dbReference type="AlphaFoldDB" id="A0A1T4VS51"/>
<evidence type="ECO:0000256" key="1">
    <source>
        <dbReference type="SAM" id="Coils"/>
    </source>
</evidence>
<evidence type="ECO:0000313" key="4">
    <source>
        <dbReference type="Proteomes" id="UP000190460"/>
    </source>
</evidence>